<evidence type="ECO:0000313" key="3">
    <source>
        <dbReference type="EMBL" id="KAJ7764227.1"/>
    </source>
</evidence>
<accession>A0AAD7NKE8</accession>
<reference evidence="3" key="1">
    <citation type="submission" date="2023-03" db="EMBL/GenBank/DDBJ databases">
        <title>Massive genome expansion in bonnet fungi (Mycena s.s.) driven by repeated elements and novel gene families across ecological guilds.</title>
        <authorList>
            <consortium name="Lawrence Berkeley National Laboratory"/>
            <person name="Harder C.B."/>
            <person name="Miyauchi S."/>
            <person name="Viragh M."/>
            <person name="Kuo A."/>
            <person name="Thoen E."/>
            <person name="Andreopoulos B."/>
            <person name="Lu D."/>
            <person name="Skrede I."/>
            <person name="Drula E."/>
            <person name="Henrissat B."/>
            <person name="Morin E."/>
            <person name="Kohler A."/>
            <person name="Barry K."/>
            <person name="LaButti K."/>
            <person name="Morin E."/>
            <person name="Salamov A."/>
            <person name="Lipzen A."/>
            <person name="Mereny Z."/>
            <person name="Hegedus B."/>
            <person name="Baldrian P."/>
            <person name="Stursova M."/>
            <person name="Weitz H."/>
            <person name="Taylor A."/>
            <person name="Grigoriev I.V."/>
            <person name="Nagy L.G."/>
            <person name="Martin F."/>
            <person name="Kauserud H."/>
        </authorList>
    </citation>
    <scope>NUCLEOTIDE SEQUENCE</scope>
    <source>
        <strain evidence="3">CBHHK182m</strain>
    </source>
</reference>
<dbReference type="EMBL" id="JARKIB010000028">
    <property type="protein sequence ID" value="KAJ7764227.1"/>
    <property type="molecule type" value="Genomic_DNA"/>
</dbReference>
<evidence type="ECO:0000313" key="4">
    <source>
        <dbReference type="Proteomes" id="UP001215598"/>
    </source>
</evidence>
<dbReference type="AlphaFoldDB" id="A0AAD7NKE8"/>
<keyword evidence="1" id="KW-0175">Coiled coil</keyword>
<feature type="region of interest" description="Disordered" evidence="2">
    <location>
        <begin position="187"/>
        <end position="227"/>
    </location>
</feature>
<dbReference type="Proteomes" id="UP001215598">
    <property type="component" value="Unassembled WGS sequence"/>
</dbReference>
<feature type="compositionally biased region" description="Basic and acidic residues" evidence="2">
    <location>
        <begin position="210"/>
        <end position="227"/>
    </location>
</feature>
<organism evidence="3 4">
    <name type="scientific">Mycena metata</name>
    <dbReference type="NCBI Taxonomy" id="1033252"/>
    <lineage>
        <taxon>Eukaryota</taxon>
        <taxon>Fungi</taxon>
        <taxon>Dikarya</taxon>
        <taxon>Basidiomycota</taxon>
        <taxon>Agaricomycotina</taxon>
        <taxon>Agaricomycetes</taxon>
        <taxon>Agaricomycetidae</taxon>
        <taxon>Agaricales</taxon>
        <taxon>Marasmiineae</taxon>
        <taxon>Mycenaceae</taxon>
        <taxon>Mycena</taxon>
    </lineage>
</organism>
<keyword evidence="4" id="KW-1185">Reference proteome</keyword>
<comment type="caution">
    <text evidence="3">The sequence shown here is derived from an EMBL/GenBank/DDBJ whole genome shotgun (WGS) entry which is preliminary data.</text>
</comment>
<sequence>MAALGLTDALTQAVRASAEMQTELADLKRQLHEANVKAVEATTTADQRSRTVDELLRRVHAEMKISGAAIQERDTIGAELRKCEGRCADERRARLTAQEGQRKAERGKREVEAALTANEERRILAHNARISAEQELCAFRKQLEDKERVLRAEKDEVCQTREALRIEKEELCGERKSLTALLERSLHGLKAGHKRQPSPDLPNINASSHEPPHKRAKREDVVSKTFN</sequence>
<evidence type="ECO:0000256" key="2">
    <source>
        <dbReference type="SAM" id="MobiDB-lite"/>
    </source>
</evidence>
<name>A0AAD7NKE8_9AGAR</name>
<protein>
    <submittedName>
        <fullName evidence="3">Uncharacterized protein</fullName>
    </submittedName>
</protein>
<proteinExistence type="predicted"/>
<gene>
    <name evidence="3" type="ORF">B0H16DRAFT_1526390</name>
</gene>
<feature type="coiled-coil region" evidence="1">
    <location>
        <begin position="10"/>
        <end position="44"/>
    </location>
</feature>
<evidence type="ECO:0000256" key="1">
    <source>
        <dbReference type="SAM" id="Coils"/>
    </source>
</evidence>